<protein>
    <submittedName>
        <fullName evidence="1">PIG-L family deacetylase</fullName>
    </submittedName>
</protein>
<name>A0A927FVT3_9HYPH</name>
<proteinExistence type="predicted"/>
<gene>
    <name evidence="1" type="ORF">IC608_05660</name>
</gene>
<dbReference type="EMBL" id="JACYFU010000001">
    <property type="protein sequence ID" value="MBD8064956.1"/>
    <property type="molecule type" value="Genomic_DNA"/>
</dbReference>
<dbReference type="SUPFAM" id="SSF102588">
    <property type="entry name" value="LmbE-like"/>
    <property type="match status" value="1"/>
</dbReference>
<dbReference type="AlphaFoldDB" id="A0A927FVT3"/>
<evidence type="ECO:0000313" key="2">
    <source>
        <dbReference type="Proteomes" id="UP000654108"/>
    </source>
</evidence>
<keyword evidence="2" id="KW-1185">Reference proteome</keyword>
<dbReference type="RefSeq" id="WP_191773382.1">
    <property type="nucleotide sequence ID" value="NZ_JACYFU010000001.1"/>
</dbReference>
<dbReference type="Proteomes" id="UP000654108">
    <property type="component" value="Unassembled WGS sequence"/>
</dbReference>
<accession>A0A927FVT3</accession>
<dbReference type="Pfam" id="PF02585">
    <property type="entry name" value="PIG-L"/>
    <property type="match status" value="1"/>
</dbReference>
<evidence type="ECO:0000313" key="1">
    <source>
        <dbReference type="EMBL" id="MBD8064956.1"/>
    </source>
</evidence>
<reference evidence="1" key="1">
    <citation type="submission" date="2020-09" db="EMBL/GenBank/DDBJ databases">
        <title>Genome seq and assembly of Devosia sp.</title>
        <authorList>
            <person name="Chhetri G."/>
        </authorList>
    </citation>
    <scope>NUCLEOTIDE SEQUENCE</scope>
    <source>
        <strain evidence="1">PTR5</strain>
    </source>
</reference>
<dbReference type="GO" id="GO:0016811">
    <property type="term" value="F:hydrolase activity, acting on carbon-nitrogen (but not peptide) bonds, in linear amides"/>
    <property type="evidence" value="ECO:0007669"/>
    <property type="project" value="TreeGrafter"/>
</dbReference>
<dbReference type="InterPro" id="IPR024078">
    <property type="entry name" value="LmbE-like_dom_sf"/>
</dbReference>
<dbReference type="PANTHER" id="PTHR12993:SF30">
    <property type="entry name" value="N-ACETYL-ALPHA-D-GLUCOSAMINYL L-MALATE DEACETYLASE 1"/>
    <property type="match status" value="1"/>
</dbReference>
<comment type="caution">
    <text evidence="1">The sequence shown here is derived from an EMBL/GenBank/DDBJ whole genome shotgun (WGS) entry which is preliminary data.</text>
</comment>
<sequence length="227" mass="23864">MNVLAIGAHPDDIEIYMFGTLAACAARGDRLDYVIATDGAKGGKADPALLSATRKAEAQAAAGLLGASVHFLGLPDGELVADASLVSALKAAIEATAPDLMITHPANDYHGDHRALSEAVRIAASFSAPVLQCDALRGVGPTPTHYVDISAHIRAKANAIRLHVSQNPERFVGSALQLSAFRASQANAPEGEHAEAFRFEPVFPFVDIRDLLPPPPAVRPVINRAKQ</sequence>
<dbReference type="PANTHER" id="PTHR12993">
    <property type="entry name" value="N-ACETYLGLUCOSAMINYL-PHOSPHATIDYLINOSITOL DE-N-ACETYLASE-RELATED"/>
    <property type="match status" value="1"/>
</dbReference>
<dbReference type="Gene3D" id="3.40.50.10320">
    <property type="entry name" value="LmbE-like"/>
    <property type="match status" value="1"/>
</dbReference>
<dbReference type="InterPro" id="IPR003737">
    <property type="entry name" value="GlcNAc_PI_deacetylase-related"/>
</dbReference>
<organism evidence="1 2">
    <name type="scientific">Devosia oryzisoli</name>
    <dbReference type="NCBI Taxonomy" id="2774138"/>
    <lineage>
        <taxon>Bacteria</taxon>
        <taxon>Pseudomonadati</taxon>
        <taxon>Pseudomonadota</taxon>
        <taxon>Alphaproteobacteria</taxon>
        <taxon>Hyphomicrobiales</taxon>
        <taxon>Devosiaceae</taxon>
        <taxon>Devosia</taxon>
    </lineage>
</organism>